<proteinExistence type="inferred from homology"/>
<dbReference type="GO" id="GO:0006508">
    <property type="term" value="P:proteolysis"/>
    <property type="evidence" value="ECO:0007669"/>
    <property type="project" value="InterPro"/>
</dbReference>
<dbReference type="InterPro" id="IPR033121">
    <property type="entry name" value="PEPTIDASE_A1"/>
</dbReference>
<comment type="similarity">
    <text evidence="1">Belongs to the peptidase A1 family.</text>
</comment>
<gene>
    <name evidence="3" type="ORF">QJS10_CPB11g02039</name>
</gene>
<dbReference type="Gene3D" id="2.40.70.10">
    <property type="entry name" value="Acid Proteases"/>
    <property type="match status" value="1"/>
</dbReference>
<dbReference type="AlphaFoldDB" id="A0AAV9DU40"/>
<dbReference type="Pfam" id="PF14543">
    <property type="entry name" value="TAXi_N"/>
    <property type="match status" value="1"/>
</dbReference>
<keyword evidence="4" id="KW-1185">Reference proteome</keyword>
<evidence type="ECO:0000313" key="4">
    <source>
        <dbReference type="Proteomes" id="UP001180020"/>
    </source>
</evidence>
<feature type="domain" description="Peptidase A1" evidence="2">
    <location>
        <begin position="1"/>
        <end position="167"/>
    </location>
</feature>
<dbReference type="PROSITE" id="PS00141">
    <property type="entry name" value="ASP_PROTEASE"/>
    <property type="match status" value="1"/>
</dbReference>
<dbReference type="PANTHER" id="PTHR13683:SF232">
    <property type="entry name" value="OS09G0542100 PROTEIN"/>
    <property type="match status" value="1"/>
</dbReference>
<comment type="caution">
    <text evidence="3">The sequence shown here is derived from an EMBL/GenBank/DDBJ whole genome shotgun (WGS) entry which is preliminary data.</text>
</comment>
<dbReference type="PANTHER" id="PTHR13683">
    <property type="entry name" value="ASPARTYL PROTEASES"/>
    <property type="match status" value="1"/>
</dbReference>
<accession>A0AAV9DU40</accession>
<dbReference type="PROSITE" id="PS51767">
    <property type="entry name" value="PEPTIDASE_A1"/>
    <property type="match status" value="1"/>
</dbReference>
<reference evidence="3" key="1">
    <citation type="journal article" date="2023" name="Nat. Commun.">
        <title>Diploid and tetraploid genomes of Acorus and the evolution of monocots.</title>
        <authorList>
            <person name="Ma L."/>
            <person name="Liu K.W."/>
            <person name="Li Z."/>
            <person name="Hsiao Y.Y."/>
            <person name="Qi Y."/>
            <person name="Fu T."/>
            <person name="Tang G.D."/>
            <person name="Zhang D."/>
            <person name="Sun W.H."/>
            <person name="Liu D.K."/>
            <person name="Li Y."/>
            <person name="Chen G.Z."/>
            <person name="Liu X.D."/>
            <person name="Liao X.Y."/>
            <person name="Jiang Y.T."/>
            <person name="Yu X."/>
            <person name="Hao Y."/>
            <person name="Huang J."/>
            <person name="Zhao X.W."/>
            <person name="Ke S."/>
            <person name="Chen Y.Y."/>
            <person name="Wu W.L."/>
            <person name="Hsu J.L."/>
            <person name="Lin Y.F."/>
            <person name="Huang M.D."/>
            <person name="Li C.Y."/>
            <person name="Huang L."/>
            <person name="Wang Z.W."/>
            <person name="Zhao X."/>
            <person name="Zhong W.Y."/>
            <person name="Peng D.H."/>
            <person name="Ahmad S."/>
            <person name="Lan S."/>
            <person name="Zhang J.S."/>
            <person name="Tsai W.C."/>
            <person name="Van de Peer Y."/>
            <person name="Liu Z.J."/>
        </authorList>
    </citation>
    <scope>NUCLEOTIDE SEQUENCE</scope>
    <source>
        <strain evidence="3">CP</strain>
    </source>
</reference>
<dbReference type="InterPro" id="IPR001969">
    <property type="entry name" value="Aspartic_peptidase_AS"/>
</dbReference>
<evidence type="ECO:0000256" key="1">
    <source>
        <dbReference type="ARBA" id="ARBA00007447"/>
    </source>
</evidence>
<dbReference type="Proteomes" id="UP001180020">
    <property type="component" value="Unassembled WGS sequence"/>
</dbReference>
<name>A0AAV9DU40_ACOCL</name>
<reference evidence="3" key="2">
    <citation type="submission" date="2023-06" db="EMBL/GenBank/DDBJ databases">
        <authorList>
            <person name="Ma L."/>
            <person name="Liu K.-W."/>
            <person name="Li Z."/>
            <person name="Hsiao Y.-Y."/>
            <person name="Qi Y."/>
            <person name="Fu T."/>
            <person name="Tang G."/>
            <person name="Zhang D."/>
            <person name="Sun W.-H."/>
            <person name="Liu D.-K."/>
            <person name="Li Y."/>
            <person name="Chen G.-Z."/>
            <person name="Liu X.-D."/>
            <person name="Liao X.-Y."/>
            <person name="Jiang Y.-T."/>
            <person name="Yu X."/>
            <person name="Hao Y."/>
            <person name="Huang J."/>
            <person name="Zhao X.-W."/>
            <person name="Ke S."/>
            <person name="Chen Y.-Y."/>
            <person name="Wu W.-L."/>
            <person name="Hsu J.-L."/>
            <person name="Lin Y.-F."/>
            <person name="Huang M.-D."/>
            <person name="Li C.-Y."/>
            <person name="Huang L."/>
            <person name="Wang Z.-W."/>
            <person name="Zhao X."/>
            <person name="Zhong W.-Y."/>
            <person name="Peng D.-H."/>
            <person name="Ahmad S."/>
            <person name="Lan S."/>
            <person name="Zhang J.-S."/>
            <person name="Tsai W.-C."/>
            <person name="Van De Peer Y."/>
            <person name="Liu Z.-J."/>
        </authorList>
    </citation>
    <scope>NUCLEOTIDE SEQUENCE</scope>
    <source>
        <strain evidence="3">CP</strain>
        <tissue evidence="3">Leaves</tissue>
    </source>
</reference>
<sequence length="167" mass="17497">MVTLGMPNSTFLVALDTGSDLFWVPCDCQQCAPTLFNGDGYRKCSGAAAVCPYEVAYVSTDTSSSGVLVEDVLHLMTEDTHPEVVDVRIIFGCGQVQTGSFLDAAAPNGLFGLGMSKMSVPSILASAGIISDSFSMCFGKDGVGRISFGDKGSSDQGETPFNVNQLQ</sequence>
<dbReference type="GO" id="GO:0004190">
    <property type="term" value="F:aspartic-type endopeptidase activity"/>
    <property type="evidence" value="ECO:0007669"/>
    <property type="project" value="InterPro"/>
</dbReference>
<organism evidence="3 4">
    <name type="scientific">Acorus calamus</name>
    <name type="common">Sweet flag</name>
    <dbReference type="NCBI Taxonomy" id="4465"/>
    <lineage>
        <taxon>Eukaryota</taxon>
        <taxon>Viridiplantae</taxon>
        <taxon>Streptophyta</taxon>
        <taxon>Embryophyta</taxon>
        <taxon>Tracheophyta</taxon>
        <taxon>Spermatophyta</taxon>
        <taxon>Magnoliopsida</taxon>
        <taxon>Liliopsida</taxon>
        <taxon>Acoraceae</taxon>
        <taxon>Acorus</taxon>
    </lineage>
</organism>
<evidence type="ECO:0000313" key="3">
    <source>
        <dbReference type="EMBL" id="KAK1304570.1"/>
    </source>
</evidence>
<dbReference type="EMBL" id="JAUJYO010000011">
    <property type="protein sequence ID" value="KAK1304570.1"/>
    <property type="molecule type" value="Genomic_DNA"/>
</dbReference>
<dbReference type="InterPro" id="IPR032861">
    <property type="entry name" value="TAXi_N"/>
</dbReference>
<dbReference type="SUPFAM" id="SSF50630">
    <property type="entry name" value="Acid proteases"/>
    <property type="match status" value="1"/>
</dbReference>
<dbReference type="InterPro" id="IPR021109">
    <property type="entry name" value="Peptidase_aspartic_dom_sf"/>
</dbReference>
<protein>
    <submittedName>
        <fullName evidence="3">Aspartic proteinase-like protein 1</fullName>
    </submittedName>
</protein>
<dbReference type="InterPro" id="IPR001461">
    <property type="entry name" value="Aspartic_peptidase_A1"/>
</dbReference>
<evidence type="ECO:0000259" key="2">
    <source>
        <dbReference type="PROSITE" id="PS51767"/>
    </source>
</evidence>